<feature type="domain" description="HTH arsR-type" evidence="4">
    <location>
        <begin position="3"/>
        <end position="99"/>
    </location>
</feature>
<dbReference type="Gene3D" id="1.10.10.10">
    <property type="entry name" value="Winged helix-like DNA-binding domain superfamily/Winged helix DNA-binding domain"/>
    <property type="match status" value="1"/>
</dbReference>
<dbReference type="InterPro" id="IPR036390">
    <property type="entry name" value="WH_DNA-bd_sf"/>
</dbReference>
<dbReference type="PANTHER" id="PTHR33154:SF33">
    <property type="entry name" value="TRANSCRIPTIONAL REPRESSOR SDPR"/>
    <property type="match status" value="1"/>
</dbReference>
<dbReference type="PANTHER" id="PTHR33154">
    <property type="entry name" value="TRANSCRIPTIONAL REGULATOR, ARSR FAMILY"/>
    <property type="match status" value="1"/>
</dbReference>
<evidence type="ECO:0000256" key="2">
    <source>
        <dbReference type="ARBA" id="ARBA00023125"/>
    </source>
</evidence>
<dbReference type="InterPro" id="IPR001845">
    <property type="entry name" value="HTH_ArsR_DNA-bd_dom"/>
</dbReference>
<keyword evidence="1" id="KW-0805">Transcription regulation</keyword>
<keyword evidence="2" id="KW-0238">DNA-binding</keyword>
<keyword evidence="3" id="KW-0804">Transcription</keyword>
<evidence type="ECO:0000313" key="6">
    <source>
        <dbReference type="Proteomes" id="UP000245514"/>
    </source>
</evidence>
<sequence length="169" mass="17942">MPFGAYAGCVAQDIFHVLSDPTRRQLVELLAASDELSVSDLVASVDASQPTVSKHLKVLRDGGVVETRADGQRRLYSLVPDALVGALEWVAQVHDAAAGSTGEAEASGATAAADVAATDDKTAVEQVVVKEAEDAPEDAAHRIVQNVGRQIESVTEKAQTFFQRFGRRK</sequence>
<evidence type="ECO:0000256" key="3">
    <source>
        <dbReference type="ARBA" id="ARBA00023163"/>
    </source>
</evidence>
<dbReference type="InterPro" id="IPR036388">
    <property type="entry name" value="WH-like_DNA-bd_sf"/>
</dbReference>
<name>A0ABX5LAD3_9MICC</name>
<proteinExistence type="predicted"/>
<dbReference type="PRINTS" id="PR00778">
    <property type="entry name" value="HTHARSR"/>
</dbReference>
<organism evidence="5 6">
    <name type="scientific">Pseudoglutamicibacter cumminsii</name>
    <dbReference type="NCBI Taxonomy" id="156979"/>
    <lineage>
        <taxon>Bacteria</taxon>
        <taxon>Bacillati</taxon>
        <taxon>Actinomycetota</taxon>
        <taxon>Actinomycetes</taxon>
        <taxon>Micrococcales</taxon>
        <taxon>Micrococcaceae</taxon>
        <taxon>Pseudoglutamicibacter</taxon>
    </lineage>
</organism>
<evidence type="ECO:0000256" key="1">
    <source>
        <dbReference type="ARBA" id="ARBA00023015"/>
    </source>
</evidence>
<dbReference type="PROSITE" id="PS50987">
    <property type="entry name" value="HTH_ARSR_2"/>
    <property type="match status" value="1"/>
</dbReference>
<protein>
    <submittedName>
        <fullName evidence="5">ArsR family transcriptional regulator</fullName>
    </submittedName>
</protein>
<keyword evidence="6" id="KW-1185">Reference proteome</keyword>
<dbReference type="InterPro" id="IPR011991">
    <property type="entry name" value="ArsR-like_HTH"/>
</dbReference>
<dbReference type="EMBL" id="QFWG01000002">
    <property type="protein sequence ID" value="PWI28263.1"/>
    <property type="molecule type" value="Genomic_DNA"/>
</dbReference>
<evidence type="ECO:0000313" key="5">
    <source>
        <dbReference type="EMBL" id="PWI28263.1"/>
    </source>
</evidence>
<reference evidence="5 6" key="1">
    <citation type="submission" date="2018-05" db="EMBL/GenBank/DDBJ databases">
        <title>Draft Genome Sequence of Arthrobacter cumminsii IME1328, Isolated from a Patient Who Suffered from Foot Ulcers in China.</title>
        <authorList>
            <person name="Li M."/>
            <person name="Jiang Z."/>
            <person name="Sun Q."/>
            <person name="Tong Y."/>
        </authorList>
    </citation>
    <scope>NUCLEOTIDE SEQUENCE [LARGE SCALE GENOMIC DNA]</scope>
    <source>
        <strain evidence="5 6">IME1328</strain>
    </source>
</reference>
<dbReference type="Pfam" id="PF01022">
    <property type="entry name" value="HTH_5"/>
    <property type="match status" value="1"/>
</dbReference>
<evidence type="ECO:0000259" key="4">
    <source>
        <dbReference type="PROSITE" id="PS50987"/>
    </source>
</evidence>
<dbReference type="CDD" id="cd00090">
    <property type="entry name" value="HTH_ARSR"/>
    <property type="match status" value="1"/>
</dbReference>
<comment type="caution">
    <text evidence="5">The sequence shown here is derived from an EMBL/GenBank/DDBJ whole genome shotgun (WGS) entry which is preliminary data.</text>
</comment>
<dbReference type="Proteomes" id="UP000245514">
    <property type="component" value="Unassembled WGS sequence"/>
</dbReference>
<accession>A0ABX5LAD3</accession>
<dbReference type="SUPFAM" id="SSF46785">
    <property type="entry name" value="Winged helix' DNA-binding domain"/>
    <property type="match status" value="1"/>
</dbReference>
<dbReference type="NCBIfam" id="NF033788">
    <property type="entry name" value="HTH_metalloreg"/>
    <property type="match status" value="1"/>
</dbReference>
<dbReference type="InterPro" id="IPR051081">
    <property type="entry name" value="HTH_MetalResp_TranReg"/>
</dbReference>
<dbReference type="SMART" id="SM00418">
    <property type="entry name" value="HTH_ARSR"/>
    <property type="match status" value="1"/>
</dbReference>
<gene>
    <name evidence="5" type="ORF">CAY35_02105</name>
</gene>